<protein>
    <recommendedName>
        <fullName evidence="3">Nucleotidyltransferase</fullName>
    </recommendedName>
</protein>
<comment type="caution">
    <text evidence="1">The sequence shown here is derived from an EMBL/GenBank/DDBJ whole genome shotgun (WGS) entry which is preliminary data.</text>
</comment>
<accession>A0A1V3I9J3</accession>
<dbReference type="NCBIfam" id="TIGR01987">
    <property type="entry name" value="HI0074"/>
    <property type="match status" value="1"/>
</dbReference>
<keyword evidence="2" id="KW-1185">Reference proteome</keyword>
<dbReference type="InterPro" id="IPR010235">
    <property type="entry name" value="HepT"/>
</dbReference>
<dbReference type="Proteomes" id="UP000189437">
    <property type="component" value="Unassembled WGS sequence"/>
</dbReference>
<dbReference type="AlphaFoldDB" id="A0A1V3I9J3"/>
<name>A0A1V3I9J3_9PAST</name>
<evidence type="ECO:0008006" key="3">
    <source>
        <dbReference type="Google" id="ProtNLM"/>
    </source>
</evidence>
<dbReference type="STRING" id="1908258.BKK48_04250"/>
<dbReference type="OrthoDB" id="9810452at2"/>
<proteinExistence type="predicted"/>
<gene>
    <name evidence="1" type="ORF">BKK48_04250</name>
</gene>
<evidence type="ECO:0000313" key="1">
    <source>
        <dbReference type="EMBL" id="OOF36782.1"/>
    </source>
</evidence>
<dbReference type="SUPFAM" id="SSF81593">
    <property type="entry name" value="Nucleotidyltransferase substrate binding subunit/domain"/>
    <property type="match status" value="1"/>
</dbReference>
<organism evidence="1 2">
    <name type="scientific">Rodentibacter heidelbergensis</name>
    <dbReference type="NCBI Taxonomy" id="1908258"/>
    <lineage>
        <taxon>Bacteria</taxon>
        <taxon>Pseudomonadati</taxon>
        <taxon>Pseudomonadota</taxon>
        <taxon>Gammaproteobacteria</taxon>
        <taxon>Pasteurellales</taxon>
        <taxon>Pasteurellaceae</taxon>
        <taxon>Rodentibacter</taxon>
    </lineage>
</organism>
<sequence length="141" mass="16471">MEKLNISTLENAFISLEATLLKLADEKWFNQQDDIVQDTLVAGAIQKFEFVYELSIKIMKRQLKLMSGTPEEIDNTDFRDVLRSSAKAGLIDDVESWIFYRKMRNVTSHTYDQNKAQEIYQNIQSFLESARSLIKQLEKQQ</sequence>
<dbReference type="Pfam" id="PF08780">
    <property type="entry name" value="NTase_sub_bind"/>
    <property type="match status" value="1"/>
</dbReference>
<dbReference type="RefSeq" id="WP_077426931.1">
    <property type="nucleotide sequence ID" value="NZ_MLHH01000009.1"/>
</dbReference>
<dbReference type="EMBL" id="MLHH01000009">
    <property type="protein sequence ID" value="OOF36782.1"/>
    <property type="molecule type" value="Genomic_DNA"/>
</dbReference>
<reference evidence="1 2" key="1">
    <citation type="submission" date="2016-10" db="EMBL/GenBank/DDBJ databases">
        <title>Rodentibacter gen. nov. and new species.</title>
        <authorList>
            <person name="Christensen H."/>
        </authorList>
    </citation>
    <scope>NUCLEOTIDE SEQUENCE [LARGE SCALE GENOMIC DNA]</scope>
    <source>
        <strain evidence="1 2">Ac69</strain>
    </source>
</reference>
<evidence type="ECO:0000313" key="2">
    <source>
        <dbReference type="Proteomes" id="UP000189437"/>
    </source>
</evidence>
<dbReference type="Gene3D" id="1.20.120.330">
    <property type="entry name" value="Nucleotidyltransferases domain 2"/>
    <property type="match status" value="1"/>
</dbReference>